<dbReference type="InterPro" id="IPR043428">
    <property type="entry name" value="LivM-like"/>
</dbReference>
<dbReference type="InterPro" id="IPR001851">
    <property type="entry name" value="ABC_transp_permease"/>
</dbReference>
<feature type="transmembrane region" description="Helical" evidence="6">
    <location>
        <begin position="213"/>
        <end position="234"/>
    </location>
</feature>
<dbReference type="GO" id="GO:0005886">
    <property type="term" value="C:plasma membrane"/>
    <property type="evidence" value="ECO:0007669"/>
    <property type="project" value="UniProtKB-SubCell"/>
</dbReference>
<evidence type="ECO:0000256" key="3">
    <source>
        <dbReference type="ARBA" id="ARBA00022692"/>
    </source>
</evidence>
<feature type="transmembrane region" description="Helical" evidence="6">
    <location>
        <begin position="53"/>
        <end position="75"/>
    </location>
</feature>
<dbReference type="PANTHER" id="PTHR30482">
    <property type="entry name" value="HIGH-AFFINITY BRANCHED-CHAIN AMINO ACID TRANSPORT SYSTEM PERMEASE"/>
    <property type="match status" value="1"/>
</dbReference>
<name>A0A3G2RA18_9FIRM</name>
<feature type="transmembrane region" description="Helical" evidence="6">
    <location>
        <begin position="7"/>
        <end position="33"/>
    </location>
</feature>
<dbReference type="CDD" id="cd06581">
    <property type="entry name" value="TM_PBP1_LivM_like"/>
    <property type="match status" value="1"/>
</dbReference>
<keyword evidence="8" id="KW-1185">Reference proteome</keyword>
<evidence type="ECO:0000256" key="1">
    <source>
        <dbReference type="ARBA" id="ARBA00004651"/>
    </source>
</evidence>
<protein>
    <submittedName>
        <fullName evidence="7">Branched-chain amino acid ABC transporter permease</fullName>
    </submittedName>
</protein>
<evidence type="ECO:0000256" key="2">
    <source>
        <dbReference type="ARBA" id="ARBA00022475"/>
    </source>
</evidence>
<comment type="subcellular location">
    <subcellularLocation>
        <location evidence="1">Cell membrane</location>
        <topology evidence="1">Multi-pass membrane protein</topology>
    </subcellularLocation>
</comment>
<feature type="transmembrane region" description="Helical" evidence="6">
    <location>
        <begin position="82"/>
        <end position="102"/>
    </location>
</feature>
<organism evidence="7 8">
    <name type="scientific">Biomaibacter acetigenes</name>
    <dbReference type="NCBI Taxonomy" id="2316383"/>
    <lineage>
        <taxon>Bacteria</taxon>
        <taxon>Bacillati</taxon>
        <taxon>Bacillota</taxon>
        <taxon>Clostridia</taxon>
        <taxon>Thermosediminibacterales</taxon>
        <taxon>Tepidanaerobacteraceae</taxon>
        <taxon>Biomaibacter</taxon>
    </lineage>
</organism>
<reference evidence="7 8" key="1">
    <citation type="submission" date="2018-10" db="EMBL/GenBank/DDBJ databases">
        <authorList>
            <person name="Zhang X."/>
        </authorList>
    </citation>
    <scope>NUCLEOTIDE SEQUENCE [LARGE SCALE GENOMIC DNA]</scope>
    <source>
        <strain evidence="7 8">SK-G1</strain>
    </source>
</reference>
<dbReference type="GO" id="GO:0015658">
    <property type="term" value="F:branched-chain amino acid transmembrane transporter activity"/>
    <property type="evidence" value="ECO:0007669"/>
    <property type="project" value="InterPro"/>
</dbReference>
<dbReference type="Proteomes" id="UP000280960">
    <property type="component" value="Chromosome"/>
</dbReference>
<feature type="transmembrane region" description="Helical" evidence="6">
    <location>
        <begin position="246"/>
        <end position="265"/>
    </location>
</feature>
<evidence type="ECO:0000313" key="8">
    <source>
        <dbReference type="Proteomes" id="UP000280960"/>
    </source>
</evidence>
<keyword evidence="4 6" id="KW-1133">Transmembrane helix</keyword>
<dbReference type="KEGG" id="bacg:D2962_15765"/>
<proteinExistence type="predicted"/>
<keyword evidence="3 6" id="KW-0812">Transmembrane</keyword>
<dbReference type="AlphaFoldDB" id="A0A3G2RA18"/>
<evidence type="ECO:0000256" key="4">
    <source>
        <dbReference type="ARBA" id="ARBA00022989"/>
    </source>
</evidence>
<dbReference type="RefSeq" id="WP_122015541.1">
    <property type="nucleotide sequence ID" value="NZ_CP033169.1"/>
</dbReference>
<accession>A0A3G2RA18</accession>
<dbReference type="Pfam" id="PF02653">
    <property type="entry name" value="BPD_transp_2"/>
    <property type="match status" value="1"/>
</dbReference>
<feature type="transmembrane region" description="Helical" evidence="6">
    <location>
        <begin position="122"/>
        <end position="142"/>
    </location>
</feature>
<feature type="transmembrane region" description="Helical" evidence="6">
    <location>
        <begin position="175"/>
        <end position="193"/>
    </location>
</feature>
<gene>
    <name evidence="7" type="ORF">D2962_15765</name>
</gene>
<evidence type="ECO:0000256" key="5">
    <source>
        <dbReference type="ARBA" id="ARBA00023136"/>
    </source>
</evidence>
<dbReference type="EMBL" id="CP033169">
    <property type="protein sequence ID" value="AYO31868.1"/>
    <property type="molecule type" value="Genomic_DNA"/>
</dbReference>
<keyword evidence="2" id="KW-1003">Cell membrane</keyword>
<keyword evidence="5 6" id="KW-0472">Membrane</keyword>
<dbReference type="PANTHER" id="PTHR30482:SF10">
    <property type="entry name" value="HIGH-AFFINITY BRANCHED-CHAIN AMINO ACID TRANSPORT PROTEIN BRAE"/>
    <property type="match status" value="1"/>
</dbReference>
<evidence type="ECO:0000313" key="7">
    <source>
        <dbReference type="EMBL" id="AYO31868.1"/>
    </source>
</evidence>
<evidence type="ECO:0000256" key="6">
    <source>
        <dbReference type="SAM" id="Phobius"/>
    </source>
</evidence>
<sequence length="296" mass="31470">MQYLEGIIILICINLMVVVGLSLLTGFTGLFSFGHAAYMAIGAYTSALITTKLGVPFFVGIIAGAIVAGLAGWLIGTATLKLVGDYFAIASLGFGETIRLLLDNGGKVTGGARGFGGIPYQTTLLIAVTVAFLAVVVMRNIILSRYGRSFMAIREDEIAAQACGIDTFSFKKKSLVISAVYAGIGGSLFAHYMNYLQPIMFDMAKSTEVASAVVFGGLGSLTGSILASIILTGVPELLRPLFQWRLVFYGLVLVGTIVLRPQGIMGGKEISFVGLKKVFRFRLKEENSNNAHSGNK</sequence>